<reference evidence="6" key="1">
    <citation type="submission" date="2018-11" db="EMBL/GenBank/DDBJ databases">
        <authorList>
            <person name="Alioto T."/>
            <person name="Alioto T."/>
        </authorList>
    </citation>
    <scope>NUCLEOTIDE SEQUENCE</scope>
</reference>
<evidence type="ECO:0000313" key="6">
    <source>
        <dbReference type="EMBL" id="VDI12437.1"/>
    </source>
</evidence>
<evidence type="ECO:0000313" key="7">
    <source>
        <dbReference type="Proteomes" id="UP000596742"/>
    </source>
</evidence>
<name>A0A8B6D256_MYTGA</name>
<evidence type="ECO:0000256" key="3">
    <source>
        <dbReference type="ARBA" id="ARBA00022729"/>
    </source>
</evidence>
<gene>
    <name evidence="6" type="ORF">MGAL_10B047189</name>
</gene>
<dbReference type="Proteomes" id="UP000596742">
    <property type="component" value="Unassembled WGS sequence"/>
</dbReference>
<dbReference type="InterPro" id="IPR008983">
    <property type="entry name" value="Tumour_necrosis_fac-like_dom"/>
</dbReference>
<keyword evidence="2" id="KW-0964">Secreted</keyword>
<dbReference type="SUPFAM" id="SSF49842">
    <property type="entry name" value="TNF-like"/>
    <property type="match status" value="1"/>
</dbReference>
<accession>A0A8B6D256</accession>
<dbReference type="PANTHER" id="PTHR22923:SF116">
    <property type="entry name" value="C1Q DOMAIN-CONTAINING PROTEIN"/>
    <property type="match status" value="1"/>
</dbReference>
<protein>
    <recommendedName>
        <fullName evidence="5">C1q domain-containing protein</fullName>
    </recommendedName>
</protein>
<dbReference type="OrthoDB" id="6343173at2759"/>
<dbReference type="InterPro" id="IPR050822">
    <property type="entry name" value="Cerebellin_Synaptic_Org"/>
</dbReference>
<proteinExistence type="predicted"/>
<evidence type="ECO:0000256" key="1">
    <source>
        <dbReference type="ARBA" id="ARBA00004613"/>
    </source>
</evidence>
<evidence type="ECO:0000259" key="5">
    <source>
        <dbReference type="PROSITE" id="PS50871"/>
    </source>
</evidence>
<keyword evidence="7" id="KW-1185">Reference proteome</keyword>
<evidence type="ECO:0000256" key="4">
    <source>
        <dbReference type="SAM" id="Coils"/>
    </source>
</evidence>
<dbReference type="Pfam" id="PF00386">
    <property type="entry name" value="C1q"/>
    <property type="match status" value="1"/>
</dbReference>
<keyword evidence="4" id="KW-0175">Coiled coil</keyword>
<dbReference type="SMART" id="SM00110">
    <property type="entry name" value="C1Q"/>
    <property type="match status" value="1"/>
</dbReference>
<dbReference type="PRINTS" id="PR00007">
    <property type="entry name" value="COMPLEMNTC1Q"/>
</dbReference>
<dbReference type="PROSITE" id="PS50871">
    <property type="entry name" value="C1Q"/>
    <property type="match status" value="1"/>
</dbReference>
<comment type="caution">
    <text evidence="6">The sequence shown here is derived from an EMBL/GenBank/DDBJ whole genome shotgun (WGS) entry which is preliminary data.</text>
</comment>
<comment type="subcellular location">
    <subcellularLocation>
        <location evidence="1">Secreted</location>
    </subcellularLocation>
</comment>
<dbReference type="EMBL" id="UYJE01002628">
    <property type="protein sequence ID" value="VDI12437.1"/>
    <property type="molecule type" value="Genomic_DNA"/>
</dbReference>
<feature type="domain" description="C1q" evidence="5">
    <location>
        <begin position="63"/>
        <end position="196"/>
    </location>
</feature>
<dbReference type="PANTHER" id="PTHR22923">
    <property type="entry name" value="CEREBELLIN-RELATED"/>
    <property type="match status" value="1"/>
</dbReference>
<feature type="coiled-coil region" evidence="4">
    <location>
        <begin position="23"/>
        <end position="57"/>
    </location>
</feature>
<dbReference type="AlphaFoldDB" id="A0A8B6D256"/>
<dbReference type="InterPro" id="IPR001073">
    <property type="entry name" value="C1q_dom"/>
</dbReference>
<keyword evidence="3" id="KW-0732">Signal</keyword>
<organism evidence="6 7">
    <name type="scientific">Mytilus galloprovincialis</name>
    <name type="common">Mediterranean mussel</name>
    <dbReference type="NCBI Taxonomy" id="29158"/>
    <lineage>
        <taxon>Eukaryota</taxon>
        <taxon>Metazoa</taxon>
        <taxon>Spiralia</taxon>
        <taxon>Lophotrochozoa</taxon>
        <taxon>Mollusca</taxon>
        <taxon>Bivalvia</taxon>
        <taxon>Autobranchia</taxon>
        <taxon>Pteriomorphia</taxon>
        <taxon>Mytilida</taxon>
        <taxon>Mytiloidea</taxon>
        <taxon>Mytilidae</taxon>
        <taxon>Mytilinae</taxon>
        <taxon>Mytilus</taxon>
    </lineage>
</organism>
<sequence length="196" mass="22441">MVMTMNEYSSRHDRQIRIQKGQIHEQQRRIQVQEIQIRNLHRQLNEVGNQITKSERKSNSKERKKQLVHFYGYMSNGEAQPGKHQILVFDVVRINVGLALNKHSGMFYAPVYGVYVFTWTVVSGKHSYIYSQLVINPDPFGVIQTDSDEIGDFHAVTGTVVAELNQGDDVYIPSHPTNYIKGVIVSQDDMRTSFSG</sequence>
<evidence type="ECO:0000256" key="2">
    <source>
        <dbReference type="ARBA" id="ARBA00022525"/>
    </source>
</evidence>
<dbReference type="Gene3D" id="2.60.120.40">
    <property type="match status" value="1"/>
</dbReference>
<dbReference type="GO" id="GO:0005576">
    <property type="term" value="C:extracellular region"/>
    <property type="evidence" value="ECO:0007669"/>
    <property type="project" value="UniProtKB-SubCell"/>
</dbReference>